<name>A0A1Q2CRV6_9ACTN</name>
<organism evidence="1 2">
    <name type="scientific">Tessaracoccus aquimaris</name>
    <dbReference type="NCBI Taxonomy" id="1332264"/>
    <lineage>
        <taxon>Bacteria</taxon>
        <taxon>Bacillati</taxon>
        <taxon>Actinomycetota</taxon>
        <taxon>Actinomycetes</taxon>
        <taxon>Propionibacteriales</taxon>
        <taxon>Propionibacteriaceae</taxon>
        <taxon>Tessaracoccus</taxon>
    </lineage>
</organism>
<sequence length="262" mass="30245">MTNPRLHSERLLFRSLYDTDPILTSLSSKQRAKEVVLKTYPRLRARIPRTQWTGSPEQLIERLPSLAQSTDPWVLKPDQLGGGIALLNDAGGSVTQGDLRRLMRESHRTQKLFRRLAPRALHTLPEVFILEDRIGFHGRPIDYKVHTFRGKPRMFSVYSGRTAHTFTVQHFDADWTLLFGRNDSGQDLRPENHVREALIDAASQIHFDLAYTRVDFYWDGQQLWLGEISPFGHIDGIELYPILDAAMGDWWTQSTLRNLSRD</sequence>
<dbReference type="KEGG" id="tes:BW730_16470"/>
<evidence type="ECO:0000313" key="2">
    <source>
        <dbReference type="Proteomes" id="UP000188145"/>
    </source>
</evidence>
<dbReference type="Pfam" id="PF14305">
    <property type="entry name" value="ATPgrasp_TupA"/>
    <property type="match status" value="1"/>
</dbReference>
<dbReference type="AlphaFoldDB" id="A0A1Q2CRV6"/>
<proteinExistence type="predicted"/>
<evidence type="ECO:0000313" key="1">
    <source>
        <dbReference type="EMBL" id="AQP48849.1"/>
    </source>
</evidence>
<dbReference type="SUPFAM" id="SSF56059">
    <property type="entry name" value="Glutathione synthetase ATP-binding domain-like"/>
    <property type="match status" value="1"/>
</dbReference>
<dbReference type="Proteomes" id="UP000188145">
    <property type="component" value="Chromosome"/>
</dbReference>
<protein>
    <recommendedName>
        <fullName evidence="3">ATP-grasp domain-containing protein</fullName>
    </recommendedName>
</protein>
<reference evidence="2" key="1">
    <citation type="submission" date="2017-02" db="EMBL/GenBank/DDBJ databases">
        <title>Tessaracoccus aquaemaris sp. nov., isolated from the intestine of a Korean rockfish, Sebastes schlegelii, in a marine aquaculture pond.</title>
        <authorList>
            <person name="Tak E.J."/>
            <person name="Bae J.-W."/>
        </authorList>
    </citation>
    <scope>NUCLEOTIDE SEQUENCE [LARGE SCALE GENOMIC DNA]</scope>
    <source>
        <strain evidence="2">NSG39</strain>
    </source>
</reference>
<dbReference type="InterPro" id="IPR029465">
    <property type="entry name" value="ATPgrasp_TupA"/>
</dbReference>
<dbReference type="EMBL" id="CP019606">
    <property type="protein sequence ID" value="AQP48849.1"/>
    <property type="molecule type" value="Genomic_DNA"/>
</dbReference>
<accession>A0A1Q2CRV6</accession>
<keyword evidence="2" id="KW-1185">Reference proteome</keyword>
<gene>
    <name evidence="1" type="ORF">BW730_16470</name>
</gene>
<evidence type="ECO:0008006" key="3">
    <source>
        <dbReference type="Google" id="ProtNLM"/>
    </source>
</evidence>